<proteinExistence type="inferred from homology"/>
<dbReference type="Pfam" id="PF05532">
    <property type="entry name" value="CsbD"/>
    <property type="match status" value="1"/>
</dbReference>
<dbReference type="AlphaFoldDB" id="A0A934SWM7"/>
<dbReference type="RefSeq" id="WP_200596692.1">
    <property type="nucleotide sequence ID" value="NZ_JAEPBG010000015.1"/>
</dbReference>
<keyword evidence="5" id="KW-1185">Reference proteome</keyword>
<evidence type="ECO:0000256" key="1">
    <source>
        <dbReference type="ARBA" id="ARBA00009129"/>
    </source>
</evidence>
<feature type="region of interest" description="Disordered" evidence="2">
    <location>
        <begin position="1"/>
        <end position="61"/>
    </location>
</feature>
<reference evidence="4" key="1">
    <citation type="submission" date="2021-01" db="EMBL/GenBank/DDBJ databases">
        <title>Genome sequence of strain Noviherbaspirillum sp. DKR-6.</title>
        <authorList>
            <person name="Chaudhary D.K."/>
        </authorList>
    </citation>
    <scope>NUCLEOTIDE SEQUENCE</scope>
    <source>
        <strain evidence="4">DKR-6</strain>
    </source>
</reference>
<evidence type="ECO:0000313" key="4">
    <source>
        <dbReference type="EMBL" id="MBK4737940.1"/>
    </source>
</evidence>
<evidence type="ECO:0000259" key="3">
    <source>
        <dbReference type="Pfam" id="PF05532"/>
    </source>
</evidence>
<organism evidence="4 5">
    <name type="scientific">Noviherbaspirillum pedocola</name>
    <dbReference type="NCBI Taxonomy" id="2801341"/>
    <lineage>
        <taxon>Bacteria</taxon>
        <taxon>Pseudomonadati</taxon>
        <taxon>Pseudomonadota</taxon>
        <taxon>Betaproteobacteria</taxon>
        <taxon>Burkholderiales</taxon>
        <taxon>Oxalobacteraceae</taxon>
        <taxon>Noviherbaspirillum</taxon>
    </lineage>
</organism>
<dbReference type="InterPro" id="IPR008462">
    <property type="entry name" value="CsbD"/>
</dbReference>
<gene>
    <name evidence="4" type="ORF">JJB74_25240</name>
</gene>
<dbReference type="SUPFAM" id="SSF69047">
    <property type="entry name" value="Hypothetical protein YjbJ"/>
    <property type="match status" value="1"/>
</dbReference>
<dbReference type="InterPro" id="IPR036629">
    <property type="entry name" value="YjbJ_sf"/>
</dbReference>
<evidence type="ECO:0000256" key="2">
    <source>
        <dbReference type="SAM" id="MobiDB-lite"/>
    </source>
</evidence>
<feature type="compositionally biased region" description="Polar residues" evidence="2">
    <location>
        <begin position="20"/>
        <end position="31"/>
    </location>
</feature>
<protein>
    <submittedName>
        <fullName evidence="4">CsbD family protein</fullName>
    </submittedName>
</protein>
<sequence length="61" mass="6420">MNEDQIKGVAKDIAGKAQETAGQITGSNKQQAKGIAKQVEGKAQKAVGDLEDAADNPQRNR</sequence>
<feature type="domain" description="CsbD-like" evidence="3">
    <location>
        <begin position="4"/>
        <end position="55"/>
    </location>
</feature>
<name>A0A934SWM7_9BURK</name>
<comment type="similarity">
    <text evidence="1">Belongs to the UPF0337 (CsbD) family.</text>
</comment>
<dbReference type="Gene3D" id="1.10.1470.10">
    <property type="entry name" value="YjbJ"/>
    <property type="match status" value="1"/>
</dbReference>
<dbReference type="Proteomes" id="UP000622890">
    <property type="component" value="Unassembled WGS sequence"/>
</dbReference>
<dbReference type="EMBL" id="JAEPBG010000015">
    <property type="protein sequence ID" value="MBK4737940.1"/>
    <property type="molecule type" value="Genomic_DNA"/>
</dbReference>
<comment type="caution">
    <text evidence="4">The sequence shown here is derived from an EMBL/GenBank/DDBJ whole genome shotgun (WGS) entry which is preliminary data.</text>
</comment>
<feature type="compositionally biased region" description="Basic and acidic residues" evidence="2">
    <location>
        <begin position="1"/>
        <end position="14"/>
    </location>
</feature>
<evidence type="ECO:0000313" key="5">
    <source>
        <dbReference type="Proteomes" id="UP000622890"/>
    </source>
</evidence>
<accession>A0A934SWM7</accession>